<dbReference type="InterPro" id="IPR027417">
    <property type="entry name" value="P-loop_NTPase"/>
</dbReference>
<gene>
    <name evidence="1" type="ORF">JRO89_XS09G0060700</name>
</gene>
<comment type="caution">
    <text evidence="1">The sequence shown here is derived from an EMBL/GenBank/DDBJ whole genome shotgun (WGS) entry which is preliminary data.</text>
</comment>
<organism evidence="1 2">
    <name type="scientific">Xanthoceras sorbifolium</name>
    <dbReference type="NCBI Taxonomy" id="99658"/>
    <lineage>
        <taxon>Eukaryota</taxon>
        <taxon>Viridiplantae</taxon>
        <taxon>Streptophyta</taxon>
        <taxon>Embryophyta</taxon>
        <taxon>Tracheophyta</taxon>
        <taxon>Spermatophyta</taxon>
        <taxon>Magnoliopsida</taxon>
        <taxon>eudicotyledons</taxon>
        <taxon>Gunneridae</taxon>
        <taxon>Pentapetalae</taxon>
        <taxon>rosids</taxon>
        <taxon>malvids</taxon>
        <taxon>Sapindales</taxon>
        <taxon>Sapindaceae</taxon>
        <taxon>Xanthoceroideae</taxon>
        <taxon>Xanthoceras</taxon>
    </lineage>
</organism>
<dbReference type="InterPro" id="IPR042197">
    <property type="entry name" value="Apaf_helical"/>
</dbReference>
<evidence type="ECO:0000313" key="1">
    <source>
        <dbReference type="EMBL" id="KAH7564898.1"/>
    </source>
</evidence>
<dbReference type="SUPFAM" id="SSF52540">
    <property type="entry name" value="P-loop containing nucleoside triphosphate hydrolases"/>
    <property type="match status" value="1"/>
</dbReference>
<dbReference type="EMBL" id="JAFEMO010000009">
    <property type="protein sequence ID" value="KAH7564898.1"/>
    <property type="molecule type" value="Genomic_DNA"/>
</dbReference>
<dbReference type="Proteomes" id="UP000827721">
    <property type="component" value="Unassembled WGS sequence"/>
</dbReference>
<reference evidence="1 2" key="1">
    <citation type="submission" date="2021-02" db="EMBL/GenBank/DDBJ databases">
        <title>Plant Genome Project.</title>
        <authorList>
            <person name="Zhang R.-G."/>
        </authorList>
    </citation>
    <scope>NUCLEOTIDE SEQUENCE [LARGE SCALE GENOMIC DNA]</scope>
    <source>
        <tissue evidence="1">Leaves</tissue>
    </source>
</reference>
<protein>
    <recommendedName>
        <fullName evidence="3">NB-ARC domain-containing protein</fullName>
    </recommendedName>
</protein>
<sequence length="228" mass="25998">MHALWSCSRLKPVRLAVPFVQNSLAGLSSNFLDFLFACFSSAAQVQLEVLCVIFWRIWTGRNEMLHGNKPLVVEDFVPWSFLFHEDFVAANQRVGQTPDLVKVQNGIANALKQSLLEFDISKVPTLKETSKRLVKQCASLPLAIVTIASNLNGEKDKREWRNALNELTNNKDFIDYLDRSRVKLHDVARDMVLRYITSKSPLFMVKVGLHLKELPSGQDWKKDLDKIS</sequence>
<evidence type="ECO:0000313" key="2">
    <source>
        <dbReference type="Proteomes" id="UP000827721"/>
    </source>
</evidence>
<keyword evidence="2" id="KW-1185">Reference proteome</keyword>
<evidence type="ECO:0008006" key="3">
    <source>
        <dbReference type="Google" id="ProtNLM"/>
    </source>
</evidence>
<dbReference type="Gene3D" id="1.10.8.430">
    <property type="entry name" value="Helical domain of apoptotic protease-activating factors"/>
    <property type="match status" value="1"/>
</dbReference>
<accession>A0ABQ8HKP4</accession>
<proteinExistence type="predicted"/>
<name>A0ABQ8HKP4_9ROSI</name>